<evidence type="ECO:0000256" key="1">
    <source>
        <dbReference type="SAM" id="MobiDB-lite"/>
    </source>
</evidence>
<sequence length="229" mass="24252">MTPGGTGQDPATEPGSEHSQPGAGQGAGADTHRPRPAPEGIPMQPAAGHGRPDGRERRMGQVAAPGRPTPMRRDGDRLRFVGAATRRIARGIDLDEIVMGLCRATVPTFSDAILVYLRDPLPVGDERPTGLLVLRLRRTDRIPAERDTEGGFAPIAPPEQPSELDSVGAELCTVRPGSALAEVLRGVRPVFTDAPPRVPRCPNSSARRARRPYRTGSGRSSRRCAGGGG</sequence>
<dbReference type="AlphaFoldDB" id="A0AAT9HC47"/>
<protein>
    <recommendedName>
        <fullName evidence="3">Serine/threonine protein phosphatase</fullName>
    </recommendedName>
</protein>
<feature type="compositionally biased region" description="Basic and acidic residues" evidence="1">
    <location>
        <begin position="50"/>
        <end position="59"/>
    </location>
</feature>
<feature type="region of interest" description="Disordered" evidence="1">
    <location>
        <begin position="192"/>
        <end position="229"/>
    </location>
</feature>
<gene>
    <name evidence="2" type="ORF">SHKM778_13570</name>
</gene>
<reference evidence="2" key="2">
    <citation type="submission" date="2024-07" db="EMBL/GenBank/DDBJ databases">
        <title>Streptomyces haneummycinica sp. nov., a new antibiotic-producing actinobacterium isolated from marine sediment.</title>
        <authorList>
            <person name="Uemura M."/>
            <person name="Hamada M."/>
            <person name="Hirano S."/>
            <person name="Kobayashi K."/>
            <person name="Ohshiro T."/>
            <person name="Kobayashi T."/>
            <person name="Terahara T."/>
        </authorList>
    </citation>
    <scope>NUCLEOTIDE SEQUENCE</scope>
    <source>
        <strain evidence="2">KM77-8</strain>
    </source>
</reference>
<proteinExistence type="predicted"/>
<evidence type="ECO:0008006" key="3">
    <source>
        <dbReference type="Google" id="ProtNLM"/>
    </source>
</evidence>
<dbReference type="EMBL" id="AP035768">
    <property type="protein sequence ID" value="BFO14969.1"/>
    <property type="molecule type" value="Genomic_DNA"/>
</dbReference>
<reference evidence="2" key="1">
    <citation type="submission" date="2024-06" db="EMBL/GenBank/DDBJ databases">
        <authorList>
            <consortium name="consrtm"/>
            <person name="Uemura M."/>
            <person name="Terahara T."/>
        </authorList>
    </citation>
    <scope>NUCLEOTIDE SEQUENCE</scope>
    <source>
        <strain evidence="2">KM77-8</strain>
    </source>
</reference>
<organism evidence="2">
    <name type="scientific">Streptomyces haneummycinicus</name>
    <dbReference type="NCBI Taxonomy" id="3074435"/>
    <lineage>
        <taxon>Bacteria</taxon>
        <taxon>Bacillati</taxon>
        <taxon>Actinomycetota</taxon>
        <taxon>Actinomycetes</taxon>
        <taxon>Kitasatosporales</taxon>
        <taxon>Streptomycetaceae</taxon>
        <taxon>Streptomyces</taxon>
    </lineage>
</organism>
<feature type="region of interest" description="Disordered" evidence="1">
    <location>
        <begin position="1"/>
        <end position="76"/>
    </location>
</feature>
<evidence type="ECO:0000313" key="2">
    <source>
        <dbReference type="EMBL" id="BFO14969.1"/>
    </source>
</evidence>
<name>A0AAT9HC47_9ACTN</name>
<accession>A0AAT9HC47</accession>